<dbReference type="PRINTS" id="PR00038">
    <property type="entry name" value="HTHLUXR"/>
</dbReference>
<evidence type="ECO:0000256" key="3">
    <source>
        <dbReference type="ARBA" id="ARBA00023163"/>
    </source>
</evidence>
<dbReference type="EMBL" id="JAVDPW010000009">
    <property type="protein sequence ID" value="MDR6292306.1"/>
    <property type="molecule type" value="Genomic_DNA"/>
</dbReference>
<name>A0ABU1JUK9_9PROT</name>
<dbReference type="Gene3D" id="1.10.10.10">
    <property type="entry name" value="Winged helix-like DNA-binding domain superfamily/Winged helix DNA-binding domain"/>
    <property type="match status" value="1"/>
</dbReference>
<keyword evidence="6" id="KW-1185">Reference proteome</keyword>
<organism evidence="5 6">
    <name type="scientific">Inquilinus ginsengisoli</name>
    <dbReference type="NCBI Taxonomy" id="363840"/>
    <lineage>
        <taxon>Bacteria</taxon>
        <taxon>Pseudomonadati</taxon>
        <taxon>Pseudomonadota</taxon>
        <taxon>Alphaproteobacteria</taxon>
        <taxon>Rhodospirillales</taxon>
        <taxon>Rhodospirillaceae</taxon>
        <taxon>Inquilinus</taxon>
    </lineage>
</organism>
<dbReference type="PANTHER" id="PTHR44688:SF16">
    <property type="entry name" value="DNA-BINDING TRANSCRIPTIONAL ACTIVATOR DEVR_DOSR"/>
    <property type="match status" value="1"/>
</dbReference>
<evidence type="ECO:0000256" key="2">
    <source>
        <dbReference type="ARBA" id="ARBA00023125"/>
    </source>
</evidence>
<dbReference type="Pfam" id="PF00196">
    <property type="entry name" value="GerE"/>
    <property type="match status" value="1"/>
</dbReference>
<dbReference type="SMART" id="SM00421">
    <property type="entry name" value="HTH_LUXR"/>
    <property type="match status" value="1"/>
</dbReference>
<protein>
    <submittedName>
        <fullName evidence="5">DNA-binding CsgD family transcriptional regulator</fullName>
    </submittedName>
</protein>
<dbReference type="InterPro" id="IPR016032">
    <property type="entry name" value="Sig_transdc_resp-reg_C-effctor"/>
</dbReference>
<keyword evidence="1" id="KW-0805">Transcription regulation</keyword>
<accession>A0ABU1JUK9</accession>
<evidence type="ECO:0000313" key="5">
    <source>
        <dbReference type="EMBL" id="MDR6292306.1"/>
    </source>
</evidence>
<comment type="caution">
    <text evidence="5">The sequence shown here is derived from an EMBL/GenBank/DDBJ whole genome shotgun (WGS) entry which is preliminary data.</text>
</comment>
<dbReference type="CDD" id="cd06170">
    <property type="entry name" value="LuxR_C_like"/>
    <property type="match status" value="1"/>
</dbReference>
<dbReference type="SUPFAM" id="SSF46894">
    <property type="entry name" value="C-terminal effector domain of the bipartite response regulators"/>
    <property type="match status" value="1"/>
</dbReference>
<evidence type="ECO:0000313" key="6">
    <source>
        <dbReference type="Proteomes" id="UP001262410"/>
    </source>
</evidence>
<evidence type="ECO:0000259" key="4">
    <source>
        <dbReference type="PROSITE" id="PS50043"/>
    </source>
</evidence>
<dbReference type="PANTHER" id="PTHR44688">
    <property type="entry name" value="DNA-BINDING TRANSCRIPTIONAL ACTIVATOR DEVR_DOSR"/>
    <property type="match status" value="1"/>
</dbReference>
<dbReference type="PROSITE" id="PS50043">
    <property type="entry name" value="HTH_LUXR_2"/>
    <property type="match status" value="1"/>
</dbReference>
<gene>
    <name evidence="5" type="ORF">E9232_004846</name>
</gene>
<proteinExistence type="predicted"/>
<feature type="domain" description="HTH luxR-type" evidence="4">
    <location>
        <begin position="131"/>
        <end position="196"/>
    </location>
</feature>
<dbReference type="Proteomes" id="UP001262410">
    <property type="component" value="Unassembled WGS sequence"/>
</dbReference>
<keyword evidence="3" id="KW-0804">Transcription</keyword>
<evidence type="ECO:0000256" key="1">
    <source>
        <dbReference type="ARBA" id="ARBA00023015"/>
    </source>
</evidence>
<sequence length="200" mass="20906">MANEHEVADLIGAFYAAALGDAAWPDTLSRLADVLGGGTVTLARMRGAAPRREPGCGHRPQAAPAPGGALVWTDVEATGVTTEVAVTRSCASPPWSEADIALLTYLGPHIGRALRLDRRFAAEVRDAPPAAATATRLLSQREQDCLVWVARGATSKFAARQLSLSSHTVDEHVRSAMAKLGVTKRTEAAAVAVAHGLIAI</sequence>
<keyword evidence="2 5" id="KW-0238">DNA-binding</keyword>
<dbReference type="InterPro" id="IPR000792">
    <property type="entry name" value="Tscrpt_reg_LuxR_C"/>
</dbReference>
<dbReference type="InterPro" id="IPR036388">
    <property type="entry name" value="WH-like_DNA-bd_sf"/>
</dbReference>
<reference evidence="5 6" key="1">
    <citation type="submission" date="2023-07" db="EMBL/GenBank/DDBJ databases">
        <title>Sorghum-associated microbial communities from plants grown in Nebraska, USA.</title>
        <authorList>
            <person name="Schachtman D."/>
        </authorList>
    </citation>
    <scope>NUCLEOTIDE SEQUENCE [LARGE SCALE GENOMIC DNA]</scope>
    <source>
        <strain evidence="5 6">584</strain>
    </source>
</reference>
<dbReference type="GO" id="GO:0003677">
    <property type="term" value="F:DNA binding"/>
    <property type="evidence" value="ECO:0007669"/>
    <property type="project" value="UniProtKB-KW"/>
</dbReference>
<dbReference type="RefSeq" id="WP_309798293.1">
    <property type="nucleotide sequence ID" value="NZ_JAVDPW010000009.1"/>
</dbReference>